<feature type="domain" description="ATP-dependent DNA ligase family profile" evidence="17">
    <location>
        <begin position="290"/>
        <end position="420"/>
    </location>
</feature>
<dbReference type="SUPFAM" id="SSF50249">
    <property type="entry name" value="Nucleic acid-binding proteins"/>
    <property type="match status" value="1"/>
</dbReference>
<dbReference type="Gene3D" id="3.30.470.30">
    <property type="entry name" value="DNA ligase/mRNA capping enzyme"/>
    <property type="match status" value="1"/>
</dbReference>
<evidence type="ECO:0000256" key="12">
    <source>
        <dbReference type="ARBA" id="ARBA00034003"/>
    </source>
</evidence>
<dbReference type="InterPro" id="IPR012310">
    <property type="entry name" value="DNA_ligase_ATP-dep_cent"/>
</dbReference>
<organism evidence="18 19">
    <name type="scientific">Streptomyces uncialis</name>
    <dbReference type="NCBI Taxonomy" id="1048205"/>
    <lineage>
        <taxon>Bacteria</taxon>
        <taxon>Bacillati</taxon>
        <taxon>Actinomycetota</taxon>
        <taxon>Actinomycetes</taxon>
        <taxon>Kitasatosporales</taxon>
        <taxon>Streptomycetaceae</taxon>
        <taxon>Streptomyces</taxon>
    </lineage>
</organism>
<dbReference type="GO" id="GO:0071897">
    <property type="term" value="P:DNA biosynthetic process"/>
    <property type="evidence" value="ECO:0007669"/>
    <property type="project" value="InterPro"/>
</dbReference>
<evidence type="ECO:0000256" key="10">
    <source>
        <dbReference type="ARBA" id="ARBA00023204"/>
    </source>
</evidence>
<evidence type="ECO:0000256" key="4">
    <source>
        <dbReference type="ARBA" id="ARBA00022723"/>
    </source>
</evidence>
<dbReference type="STRING" id="1048205.AB852_33800"/>
<proteinExistence type="inferred from homology"/>
<accession>A0A1Q4UYF9</accession>
<feature type="binding site" evidence="14">
    <location>
        <position position="386"/>
    </location>
    <ligand>
        <name>ATP</name>
        <dbReference type="ChEBI" id="CHEBI:30616"/>
    </ligand>
</feature>
<dbReference type="RefSeq" id="WP_073794647.1">
    <property type="nucleotide sequence ID" value="NZ_LFBV01000011.1"/>
</dbReference>
<comment type="catalytic activity">
    <reaction evidence="12 14 15">
        <text>ATP + (deoxyribonucleotide)n-3'-hydroxyl + 5'-phospho-(deoxyribonucleotide)m = (deoxyribonucleotide)n+m + AMP + diphosphate.</text>
        <dbReference type="EC" id="6.5.1.1"/>
    </reaction>
</comment>
<evidence type="ECO:0000256" key="3">
    <source>
        <dbReference type="ARBA" id="ARBA00022705"/>
    </source>
</evidence>
<reference evidence="18 19" key="1">
    <citation type="submission" date="2015-06" db="EMBL/GenBank/DDBJ databases">
        <title>Cloning and characterization of the uncialamcin biosynthetic gene cluster.</title>
        <authorList>
            <person name="Yan X."/>
            <person name="Huang T."/>
            <person name="Ge H."/>
            <person name="Shen B."/>
        </authorList>
    </citation>
    <scope>NUCLEOTIDE SEQUENCE [LARGE SCALE GENOMIC DNA]</scope>
    <source>
        <strain evidence="18 19">DCA2648</strain>
    </source>
</reference>
<dbReference type="InterPro" id="IPR012308">
    <property type="entry name" value="DNA_ligase_ATP-dep_N"/>
</dbReference>
<dbReference type="FunFam" id="2.40.50.140:FF:000163">
    <property type="entry name" value="Probable DNA ligase"/>
    <property type="match status" value="1"/>
</dbReference>
<keyword evidence="8 14" id="KW-0460">Magnesium</keyword>
<dbReference type="InterPro" id="IPR012340">
    <property type="entry name" value="NA-bd_OB-fold"/>
</dbReference>
<sequence length="531" mass="55960">MLFERLARVSREVAATSARSRKTALLAELFRGSAPDDVPVVIAYLAGRLPQGRIGVGWSVLRHPVPPASVPTLTVRAVDTTMTGLAAVSGAGTRAERTRLVGGLMAAATEEEQRFLLGLLTGEVRQGALDALAVEALAAASGAPADAVRRAVMLSGSLPEVGRALLADGPAALASFRLTVGRPVLPMLARSAVSATEAVDALADGGPCAVEEKLDGIRVQVHRDGDEVRVYTRTLDEITARLPELVALVREFPGDRFILDGEVLALGADGRPRSFQETAGRVGARLDVPSAARSVPLSPVFFDLLALDGRELLDLPLSERHPELARLVPAVSRVRRTVVDAADGPGARETAEVFLARTLERGHEGVVVKGLGAPYSAGRRGASWLKVKPVHTLDLVVLAAEWGHGRRTGKLSNLHLGARGPDGSFVMLGKTFKGLTDETLAWQTERLREIATGDDGFVVTVRPELVVEIAFDGLQRSTRYPAGVTLRFARVVRYREDKSAAGADTLDAVLAVGAARHARSGGPDSGGAPGG</sequence>
<keyword evidence="7 14" id="KW-0067">ATP-binding</keyword>
<keyword evidence="3 14" id="KW-0235">DNA replication</keyword>
<evidence type="ECO:0000256" key="15">
    <source>
        <dbReference type="RuleBase" id="RU000617"/>
    </source>
</evidence>
<evidence type="ECO:0000256" key="2">
    <source>
        <dbReference type="ARBA" id="ARBA00022618"/>
    </source>
</evidence>
<keyword evidence="4 14" id="KW-0479">Metal-binding</keyword>
<evidence type="ECO:0000256" key="1">
    <source>
        <dbReference type="ARBA" id="ARBA00022598"/>
    </source>
</evidence>
<evidence type="ECO:0000256" key="11">
    <source>
        <dbReference type="ARBA" id="ARBA00023306"/>
    </source>
</evidence>
<dbReference type="PROSITE" id="PS00697">
    <property type="entry name" value="DNA_LIGASE_A1"/>
    <property type="match status" value="1"/>
</dbReference>
<dbReference type="SUPFAM" id="SSF56091">
    <property type="entry name" value="DNA ligase/mRNA capping enzyme, catalytic domain"/>
    <property type="match status" value="1"/>
</dbReference>
<dbReference type="EC" id="6.5.1.1" evidence="14"/>
<keyword evidence="9 14" id="KW-0233">DNA recombination</keyword>
<feature type="binding site" evidence="14">
    <location>
        <position position="211"/>
    </location>
    <ligand>
        <name>ATP</name>
        <dbReference type="ChEBI" id="CHEBI:30616"/>
    </ligand>
</feature>
<feature type="binding site" evidence="14">
    <location>
        <position position="218"/>
    </location>
    <ligand>
        <name>ATP</name>
        <dbReference type="ChEBI" id="CHEBI:30616"/>
    </ligand>
</feature>
<feature type="binding site" evidence="14">
    <location>
        <position position="233"/>
    </location>
    <ligand>
        <name>ATP</name>
        <dbReference type="ChEBI" id="CHEBI:30616"/>
    </ligand>
</feature>
<evidence type="ECO:0000256" key="16">
    <source>
        <dbReference type="RuleBase" id="RU004196"/>
    </source>
</evidence>
<dbReference type="PROSITE" id="PS50160">
    <property type="entry name" value="DNA_LIGASE_A3"/>
    <property type="match status" value="1"/>
</dbReference>
<gene>
    <name evidence="18" type="primary">ligB</name>
    <name evidence="14" type="synonym">lig</name>
    <name evidence="18" type="ORF">AB852_33800</name>
</gene>
<dbReference type="HAMAP" id="MF_00407">
    <property type="entry name" value="DNA_ligase"/>
    <property type="match status" value="1"/>
</dbReference>
<feature type="active site" description="N6-AMP-lysine intermediate" evidence="14">
    <location>
        <position position="213"/>
    </location>
</feature>
<evidence type="ECO:0000259" key="17">
    <source>
        <dbReference type="PROSITE" id="PS50160"/>
    </source>
</evidence>
<dbReference type="NCBIfam" id="TIGR00574">
    <property type="entry name" value="dnl1"/>
    <property type="match status" value="1"/>
</dbReference>
<feature type="binding site" evidence="14">
    <location>
        <position position="380"/>
    </location>
    <ligand>
        <name>ATP</name>
        <dbReference type="ChEBI" id="CHEBI:30616"/>
    </ligand>
</feature>
<keyword evidence="5 14" id="KW-0547">Nucleotide-binding</keyword>
<dbReference type="Pfam" id="PF04675">
    <property type="entry name" value="DNA_ligase_A_N"/>
    <property type="match status" value="1"/>
</dbReference>
<feature type="binding site" evidence="14">
    <location>
        <position position="302"/>
    </location>
    <ligand>
        <name>ATP</name>
        <dbReference type="ChEBI" id="CHEBI:30616"/>
    </ligand>
</feature>
<dbReference type="Pfam" id="PF01068">
    <property type="entry name" value="DNA_ligase_A_M"/>
    <property type="match status" value="1"/>
</dbReference>
<feature type="binding site" evidence="14">
    <location>
        <position position="262"/>
    </location>
    <ligand>
        <name>ATP</name>
        <dbReference type="ChEBI" id="CHEBI:30616"/>
    </ligand>
</feature>
<comment type="cofactor">
    <cofactor evidence="14">
        <name>Mg(2+)</name>
        <dbReference type="ChEBI" id="CHEBI:18420"/>
    </cofactor>
</comment>
<evidence type="ECO:0000313" key="18">
    <source>
        <dbReference type="EMBL" id="OKH90598.1"/>
    </source>
</evidence>
<dbReference type="GO" id="GO:0006260">
    <property type="term" value="P:DNA replication"/>
    <property type="evidence" value="ECO:0007669"/>
    <property type="project" value="UniProtKB-UniRule"/>
</dbReference>
<dbReference type="Gene3D" id="2.40.50.140">
    <property type="entry name" value="Nucleic acid-binding proteins"/>
    <property type="match status" value="1"/>
</dbReference>
<comment type="function">
    <text evidence="13 14">DNA ligase that seals nicks in double-stranded DNA during DNA replication, DNA recombination and DNA repair.</text>
</comment>
<dbReference type="CDD" id="cd07901">
    <property type="entry name" value="Adenylation_DNA_ligase_Arch_LigB"/>
    <property type="match status" value="1"/>
</dbReference>
<keyword evidence="11 14" id="KW-0131">Cell cycle</keyword>
<evidence type="ECO:0000256" key="7">
    <source>
        <dbReference type="ARBA" id="ARBA00022840"/>
    </source>
</evidence>
<dbReference type="EMBL" id="LFBV01000011">
    <property type="protein sequence ID" value="OKH90598.1"/>
    <property type="molecule type" value="Genomic_DNA"/>
</dbReference>
<dbReference type="GO" id="GO:0006281">
    <property type="term" value="P:DNA repair"/>
    <property type="evidence" value="ECO:0007669"/>
    <property type="project" value="UniProtKB-UniRule"/>
</dbReference>
<dbReference type="PANTHER" id="PTHR45674">
    <property type="entry name" value="DNA LIGASE 1/3 FAMILY MEMBER"/>
    <property type="match status" value="1"/>
</dbReference>
<evidence type="ECO:0000256" key="6">
    <source>
        <dbReference type="ARBA" id="ARBA00022763"/>
    </source>
</evidence>
<name>A0A1Q4UYF9_9ACTN</name>
<evidence type="ECO:0000313" key="19">
    <source>
        <dbReference type="Proteomes" id="UP000186455"/>
    </source>
</evidence>
<dbReference type="GO" id="GO:0003677">
    <property type="term" value="F:DNA binding"/>
    <property type="evidence" value="ECO:0007669"/>
    <property type="project" value="InterPro"/>
</dbReference>
<dbReference type="InterPro" id="IPR036599">
    <property type="entry name" value="DNA_ligase_N_sf"/>
</dbReference>
<evidence type="ECO:0000256" key="5">
    <source>
        <dbReference type="ARBA" id="ARBA00022741"/>
    </source>
</evidence>
<evidence type="ECO:0000256" key="13">
    <source>
        <dbReference type="ARBA" id="ARBA00054532"/>
    </source>
</evidence>
<keyword evidence="6 14" id="KW-0227">DNA damage</keyword>
<dbReference type="Proteomes" id="UP000186455">
    <property type="component" value="Unassembled WGS sequence"/>
</dbReference>
<keyword evidence="2 14" id="KW-0132">Cell division</keyword>
<dbReference type="InterPro" id="IPR012309">
    <property type="entry name" value="DNA_ligase_ATP-dep_C"/>
</dbReference>
<keyword evidence="19" id="KW-1185">Reference proteome</keyword>
<dbReference type="InterPro" id="IPR022865">
    <property type="entry name" value="DNA_ligae_ATP-dep_bac/arc"/>
</dbReference>
<dbReference type="PANTHER" id="PTHR45674:SF13">
    <property type="entry name" value="DNA LIGASE-RELATED"/>
    <property type="match status" value="1"/>
</dbReference>
<dbReference type="Pfam" id="PF04679">
    <property type="entry name" value="DNA_ligase_A_C"/>
    <property type="match status" value="1"/>
</dbReference>
<dbReference type="AlphaFoldDB" id="A0A1Q4UYF9"/>
<dbReference type="InterPro" id="IPR000977">
    <property type="entry name" value="DNA_ligase_ATP-dep"/>
</dbReference>
<comment type="similarity">
    <text evidence="14 16">Belongs to the ATP-dependent DNA ligase family.</text>
</comment>
<protein>
    <recommendedName>
        <fullName evidence="14">Probable DNA ligase</fullName>
        <ecNumber evidence="14">6.5.1.1</ecNumber>
    </recommendedName>
    <alternativeName>
        <fullName evidence="14">Polydeoxyribonucleotide synthase [ATP]</fullName>
    </alternativeName>
</protein>
<dbReference type="Gene3D" id="1.10.3260.10">
    <property type="entry name" value="DNA ligase, ATP-dependent, N-terminal domain"/>
    <property type="match status" value="1"/>
</dbReference>
<dbReference type="SUPFAM" id="SSF117018">
    <property type="entry name" value="ATP-dependent DNA ligase DNA-binding domain"/>
    <property type="match status" value="1"/>
</dbReference>
<evidence type="ECO:0000256" key="8">
    <source>
        <dbReference type="ARBA" id="ARBA00022842"/>
    </source>
</evidence>
<evidence type="ECO:0000256" key="14">
    <source>
        <dbReference type="HAMAP-Rule" id="MF_00407"/>
    </source>
</evidence>
<comment type="caution">
    <text evidence="18">The sequence shown here is derived from an EMBL/GenBank/DDBJ whole genome shotgun (WGS) entry which is preliminary data.</text>
</comment>
<dbReference type="InterPro" id="IPR050191">
    <property type="entry name" value="ATP-dep_DNA_ligase"/>
</dbReference>
<dbReference type="GO" id="GO:0005524">
    <property type="term" value="F:ATP binding"/>
    <property type="evidence" value="ECO:0007669"/>
    <property type="project" value="UniProtKB-UniRule"/>
</dbReference>
<dbReference type="GO" id="GO:0006310">
    <property type="term" value="P:DNA recombination"/>
    <property type="evidence" value="ECO:0007669"/>
    <property type="project" value="UniProtKB-UniRule"/>
</dbReference>
<dbReference type="InterPro" id="IPR016059">
    <property type="entry name" value="DNA_ligase_ATP-dep_CS"/>
</dbReference>
<dbReference type="GO" id="GO:0051301">
    <property type="term" value="P:cell division"/>
    <property type="evidence" value="ECO:0007669"/>
    <property type="project" value="UniProtKB-KW"/>
</dbReference>
<evidence type="ECO:0000256" key="9">
    <source>
        <dbReference type="ARBA" id="ARBA00023172"/>
    </source>
</evidence>
<keyword evidence="1 14" id="KW-0436">Ligase</keyword>
<dbReference type="NCBIfam" id="NF002868">
    <property type="entry name" value="PRK03180.1"/>
    <property type="match status" value="1"/>
</dbReference>
<dbReference type="GO" id="GO:0046872">
    <property type="term" value="F:metal ion binding"/>
    <property type="evidence" value="ECO:0007669"/>
    <property type="project" value="UniProtKB-KW"/>
</dbReference>
<dbReference type="GO" id="GO:0003910">
    <property type="term" value="F:DNA ligase (ATP) activity"/>
    <property type="evidence" value="ECO:0007669"/>
    <property type="project" value="UniProtKB-UniRule"/>
</dbReference>
<keyword evidence="10 14" id="KW-0234">DNA repair</keyword>